<evidence type="ECO:0000313" key="3">
    <source>
        <dbReference type="Proteomes" id="UP000466442"/>
    </source>
</evidence>
<dbReference type="AlphaFoldDB" id="A0A8S9Y667"/>
<name>A0A8S9Y667_APOLU</name>
<protein>
    <submittedName>
        <fullName evidence="2">Uncharacterized protein</fullName>
    </submittedName>
</protein>
<feature type="region of interest" description="Disordered" evidence="1">
    <location>
        <begin position="97"/>
        <end position="121"/>
    </location>
</feature>
<organism evidence="2 3">
    <name type="scientific">Apolygus lucorum</name>
    <name type="common">Small green plant bug</name>
    <name type="synonym">Lygocoris lucorum</name>
    <dbReference type="NCBI Taxonomy" id="248454"/>
    <lineage>
        <taxon>Eukaryota</taxon>
        <taxon>Metazoa</taxon>
        <taxon>Ecdysozoa</taxon>
        <taxon>Arthropoda</taxon>
        <taxon>Hexapoda</taxon>
        <taxon>Insecta</taxon>
        <taxon>Pterygota</taxon>
        <taxon>Neoptera</taxon>
        <taxon>Paraneoptera</taxon>
        <taxon>Hemiptera</taxon>
        <taxon>Heteroptera</taxon>
        <taxon>Panheteroptera</taxon>
        <taxon>Cimicomorpha</taxon>
        <taxon>Miridae</taxon>
        <taxon>Mirini</taxon>
        <taxon>Apolygus</taxon>
    </lineage>
</organism>
<proteinExistence type="predicted"/>
<dbReference type="EMBL" id="WIXP02000001">
    <property type="protein sequence ID" value="KAF6216782.1"/>
    <property type="molecule type" value="Genomic_DNA"/>
</dbReference>
<accession>A0A8S9Y667</accession>
<feature type="region of interest" description="Disordered" evidence="1">
    <location>
        <begin position="211"/>
        <end position="235"/>
    </location>
</feature>
<keyword evidence="3" id="KW-1185">Reference proteome</keyword>
<feature type="compositionally biased region" description="Polar residues" evidence="1">
    <location>
        <begin position="215"/>
        <end position="231"/>
    </location>
</feature>
<sequence length="323" mass="36182">MGCTQCFLFFSSSSSKSNAIIARSSVPKFIVYDEHIHQATSKLKRPIAQTPLITEEHWHGKNVFYKNVKEHCTSLAVGPNRCDPDCLTSRSRSKLVADQMADPDLSDSSSESDEYDGNNYDSDVTEEVVQEDVNLMSNAALMPRACPTADDSKDSMVVPNMIDEANLELLEACPEIRECADPSFELLNPERPSSMISSSGLSSPIDDYLEEPKDNNNCNSVATPQPPVNESSARKRPHDELYDIQPGQWVAVSFEDDGVIPAMYIKEIRGKVEVKMVTPMKSGYWWGEKKLLDCRHISCVVDPPQMRDQVGSKSRPKRDVFYF</sequence>
<reference evidence="2" key="1">
    <citation type="journal article" date="2021" name="Mol. Ecol. Resour.">
        <title>Apolygus lucorum genome provides insights into omnivorousness and mesophyll feeding.</title>
        <authorList>
            <person name="Liu Y."/>
            <person name="Liu H."/>
            <person name="Wang H."/>
            <person name="Huang T."/>
            <person name="Liu B."/>
            <person name="Yang B."/>
            <person name="Yin L."/>
            <person name="Li B."/>
            <person name="Zhang Y."/>
            <person name="Zhang S."/>
            <person name="Jiang F."/>
            <person name="Zhang X."/>
            <person name="Ren Y."/>
            <person name="Wang B."/>
            <person name="Wang S."/>
            <person name="Lu Y."/>
            <person name="Wu K."/>
            <person name="Fan W."/>
            <person name="Wang G."/>
        </authorList>
    </citation>
    <scope>NUCLEOTIDE SEQUENCE</scope>
    <source>
        <strain evidence="2">12Hb</strain>
    </source>
</reference>
<evidence type="ECO:0000256" key="1">
    <source>
        <dbReference type="SAM" id="MobiDB-lite"/>
    </source>
</evidence>
<comment type="caution">
    <text evidence="2">The sequence shown here is derived from an EMBL/GenBank/DDBJ whole genome shotgun (WGS) entry which is preliminary data.</text>
</comment>
<evidence type="ECO:0000313" key="2">
    <source>
        <dbReference type="EMBL" id="KAF6216782.1"/>
    </source>
</evidence>
<gene>
    <name evidence="2" type="ORF">GE061_001132</name>
</gene>
<dbReference type="Proteomes" id="UP000466442">
    <property type="component" value="Linkage Group LG1"/>
</dbReference>